<comment type="caution">
    <text evidence="8">Lacks conserved residue(s) required for the propagation of feature annotation.</text>
</comment>
<dbReference type="InterPro" id="IPR005144">
    <property type="entry name" value="ATP-cone_dom"/>
</dbReference>
<sequence length="152" mass="17426">MHCPICNHPETKVVDSRLVAEGEKIRRRRECLNPDCLARFTTYEVAEIHIPTVIKQNGDRESYSADKLRRGLLRACEKRPVSAEQISALIHHIEQQMRSSGEREISSEQIGQWVMEGLKTLDHVAYIRFASVYLSFADIAAFQQTIDELNKS</sequence>
<keyword evidence="3" id="KW-0479">Metal-binding</keyword>
<dbReference type="PROSITE" id="PS51161">
    <property type="entry name" value="ATP_CONE"/>
    <property type="match status" value="1"/>
</dbReference>
<keyword evidence="4 8" id="KW-0067">ATP-binding</keyword>
<feature type="domain" description="ATP-cone" evidence="9">
    <location>
        <begin position="51"/>
        <end position="141"/>
    </location>
</feature>
<dbReference type="RefSeq" id="WP_115218933.1">
    <property type="nucleotide sequence ID" value="NZ_UHIA01000004.1"/>
</dbReference>
<accession>A0A380MZS0</accession>
<evidence type="ECO:0000256" key="4">
    <source>
        <dbReference type="ARBA" id="ARBA00022840"/>
    </source>
</evidence>
<keyword evidence="2 8" id="KW-0547">Nucleotide-binding</keyword>
<dbReference type="PANTHER" id="PTHR30455:SF2">
    <property type="entry name" value="TRANSCRIPTIONAL REPRESSOR NRDR"/>
    <property type="match status" value="1"/>
</dbReference>
<dbReference type="Proteomes" id="UP000254575">
    <property type="component" value="Unassembled WGS sequence"/>
</dbReference>
<protein>
    <recommendedName>
        <fullName evidence="8">Transcriptional repressor NrdR</fullName>
    </recommendedName>
</protein>
<keyword evidence="6 8" id="KW-0238">DNA-binding</keyword>
<reference evidence="10 11" key="1">
    <citation type="submission" date="2018-06" db="EMBL/GenBank/DDBJ databases">
        <authorList>
            <consortium name="Pathogen Informatics"/>
            <person name="Doyle S."/>
        </authorList>
    </citation>
    <scope>NUCLEOTIDE SEQUENCE [LARGE SCALE GENOMIC DNA]</scope>
    <source>
        <strain evidence="10 11">NCTC10717</strain>
    </source>
</reference>
<dbReference type="EMBL" id="UHIA01000004">
    <property type="protein sequence ID" value="SUO98060.1"/>
    <property type="molecule type" value="Genomic_DNA"/>
</dbReference>
<evidence type="ECO:0000256" key="7">
    <source>
        <dbReference type="ARBA" id="ARBA00023163"/>
    </source>
</evidence>
<comment type="similarity">
    <text evidence="8">Belongs to the NrdR family.</text>
</comment>
<name>A0A380MZS0_9GAMM</name>
<proteinExistence type="inferred from homology"/>
<keyword evidence="1 8" id="KW-0678">Repressor</keyword>
<keyword evidence="3" id="KW-0863">Zinc-finger</keyword>
<evidence type="ECO:0000256" key="6">
    <source>
        <dbReference type="ARBA" id="ARBA00023125"/>
    </source>
</evidence>
<evidence type="ECO:0000259" key="9">
    <source>
        <dbReference type="PROSITE" id="PS51161"/>
    </source>
</evidence>
<dbReference type="OrthoDB" id="9807461at2"/>
<gene>
    <name evidence="8 10" type="primary">nrdR</name>
    <name evidence="10" type="ORF">NCTC10717_01799</name>
</gene>
<organism evidence="10 11">
    <name type="scientific">Suttonella indologenes</name>
    <dbReference type="NCBI Taxonomy" id="13276"/>
    <lineage>
        <taxon>Bacteria</taxon>
        <taxon>Pseudomonadati</taxon>
        <taxon>Pseudomonadota</taxon>
        <taxon>Gammaproteobacteria</taxon>
        <taxon>Cardiobacteriales</taxon>
        <taxon>Cardiobacteriaceae</taxon>
        <taxon>Suttonella</taxon>
    </lineage>
</organism>
<comment type="function">
    <text evidence="8">Negatively regulates transcription of bacterial ribonucleotide reductase nrd genes and operons by binding to NrdR-boxes.</text>
</comment>
<dbReference type="InterPro" id="IPR055173">
    <property type="entry name" value="NrdR-like_N"/>
</dbReference>
<evidence type="ECO:0000256" key="5">
    <source>
        <dbReference type="ARBA" id="ARBA00023015"/>
    </source>
</evidence>
<evidence type="ECO:0000313" key="11">
    <source>
        <dbReference type="Proteomes" id="UP000254575"/>
    </source>
</evidence>
<dbReference type="GO" id="GO:0008270">
    <property type="term" value="F:zinc ion binding"/>
    <property type="evidence" value="ECO:0007669"/>
    <property type="project" value="UniProtKB-KW"/>
</dbReference>
<evidence type="ECO:0000256" key="2">
    <source>
        <dbReference type="ARBA" id="ARBA00022741"/>
    </source>
</evidence>
<keyword evidence="3" id="KW-0862">Zinc</keyword>
<dbReference type="GO" id="GO:0003677">
    <property type="term" value="F:DNA binding"/>
    <property type="evidence" value="ECO:0007669"/>
    <property type="project" value="UniProtKB-KW"/>
</dbReference>
<dbReference type="NCBIfam" id="TIGR00244">
    <property type="entry name" value="transcriptional regulator NrdR"/>
    <property type="match status" value="1"/>
</dbReference>
<evidence type="ECO:0000256" key="8">
    <source>
        <dbReference type="HAMAP-Rule" id="MF_00440"/>
    </source>
</evidence>
<keyword evidence="5 8" id="KW-0805">Transcription regulation</keyword>
<dbReference type="GO" id="GO:0045892">
    <property type="term" value="P:negative regulation of DNA-templated transcription"/>
    <property type="evidence" value="ECO:0007669"/>
    <property type="project" value="UniProtKB-UniRule"/>
</dbReference>
<dbReference type="InterPro" id="IPR003796">
    <property type="entry name" value="RNR_NrdR-like"/>
</dbReference>
<evidence type="ECO:0000256" key="3">
    <source>
        <dbReference type="ARBA" id="ARBA00022771"/>
    </source>
</evidence>
<evidence type="ECO:0000256" key="1">
    <source>
        <dbReference type="ARBA" id="ARBA00022491"/>
    </source>
</evidence>
<dbReference type="PANTHER" id="PTHR30455">
    <property type="entry name" value="TRANSCRIPTIONAL REPRESSOR NRDR"/>
    <property type="match status" value="1"/>
</dbReference>
<dbReference type="Pfam" id="PF03477">
    <property type="entry name" value="ATP-cone"/>
    <property type="match status" value="1"/>
</dbReference>
<dbReference type="AlphaFoldDB" id="A0A380MZS0"/>
<keyword evidence="11" id="KW-1185">Reference proteome</keyword>
<dbReference type="Pfam" id="PF22811">
    <property type="entry name" value="Zn_ribbon_NrdR"/>
    <property type="match status" value="1"/>
</dbReference>
<dbReference type="GO" id="GO:0005524">
    <property type="term" value="F:ATP binding"/>
    <property type="evidence" value="ECO:0007669"/>
    <property type="project" value="UniProtKB-UniRule"/>
</dbReference>
<evidence type="ECO:0000313" key="10">
    <source>
        <dbReference type="EMBL" id="SUO98060.1"/>
    </source>
</evidence>
<keyword evidence="7 8" id="KW-0804">Transcription</keyword>
<dbReference type="HAMAP" id="MF_00440">
    <property type="entry name" value="NrdR"/>
    <property type="match status" value="1"/>
</dbReference>